<name>A0ACB7TKK2_HYAAI</name>
<protein>
    <submittedName>
        <fullName evidence="1">Uncharacterized protein</fullName>
    </submittedName>
</protein>
<evidence type="ECO:0000313" key="2">
    <source>
        <dbReference type="Proteomes" id="UP000821845"/>
    </source>
</evidence>
<keyword evidence="2" id="KW-1185">Reference proteome</keyword>
<organism evidence="1 2">
    <name type="scientific">Hyalomma asiaticum</name>
    <name type="common">Tick</name>
    <dbReference type="NCBI Taxonomy" id="266040"/>
    <lineage>
        <taxon>Eukaryota</taxon>
        <taxon>Metazoa</taxon>
        <taxon>Ecdysozoa</taxon>
        <taxon>Arthropoda</taxon>
        <taxon>Chelicerata</taxon>
        <taxon>Arachnida</taxon>
        <taxon>Acari</taxon>
        <taxon>Parasitiformes</taxon>
        <taxon>Ixodida</taxon>
        <taxon>Ixodoidea</taxon>
        <taxon>Ixodidae</taxon>
        <taxon>Hyalomminae</taxon>
        <taxon>Hyalomma</taxon>
    </lineage>
</organism>
<dbReference type="Proteomes" id="UP000821845">
    <property type="component" value="Chromosome 1"/>
</dbReference>
<comment type="caution">
    <text evidence="1">The sequence shown here is derived from an EMBL/GenBank/DDBJ whole genome shotgun (WGS) entry which is preliminary data.</text>
</comment>
<accession>A0ACB7TKK2</accession>
<evidence type="ECO:0000313" key="1">
    <source>
        <dbReference type="EMBL" id="KAH6947498.1"/>
    </source>
</evidence>
<reference evidence="1" key="1">
    <citation type="submission" date="2020-05" db="EMBL/GenBank/DDBJ databases">
        <title>Large-scale comparative analyses of tick genomes elucidate their genetic diversity and vector capacities.</title>
        <authorList>
            <person name="Jia N."/>
            <person name="Wang J."/>
            <person name="Shi W."/>
            <person name="Du L."/>
            <person name="Sun Y."/>
            <person name="Zhan W."/>
            <person name="Jiang J."/>
            <person name="Wang Q."/>
            <person name="Zhang B."/>
            <person name="Ji P."/>
            <person name="Sakyi L.B."/>
            <person name="Cui X."/>
            <person name="Yuan T."/>
            <person name="Jiang B."/>
            <person name="Yang W."/>
            <person name="Lam T.T.-Y."/>
            <person name="Chang Q."/>
            <person name="Ding S."/>
            <person name="Wang X."/>
            <person name="Zhu J."/>
            <person name="Ruan X."/>
            <person name="Zhao L."/>
            <person name="Wei J."/>
            <person name="Que T."/>
            <person name="Du C."/>
            <person name="Cheng J."/>
            <person name="Dai P."/>
            <person name="Han X."/>
            <person name="Huang E."/>
            <person name="Gao Y."/>
            <person name="Liu J."/>
            <person name="Shao H."/>
            <person name="Ye R."/>
            <person name="Li L."/>
            <person name="Wei W."/>
            <person name="Wang X."/>
            <person name="Wang C."/>
            <person name="Yang T."/>
            <person name="Huo Q."/>
            <person name="Li W."/>
            <person name="Guo W."/>
            <person name="Chen H."/>
            <person name="Zhou L."/>
            <person name="Ni X."/>
            <person name="Tian J."/>
            <person name="Zhou Y."/>
            <person name="Sheng Y."/>
            <person name="Liu T."/>
            <person name="Pan Y."/>
            <person name="Xia L."/>
            <person name="Li J."/>
            <person name="Zhao F."/>
            <person name="Cao W."/>
        </authorList>
    </citation>
    <scope>NUCLEOTIDE SEQUENCE</scope>
    <source>
        <strain evidence="1">Hyas-2018</strain>
    </source>
</reference>
<dbReference type="EMBL" id="CM023481">
    <property type="protein sequence ID" value="KAH6947498.1"/>
    <property type="molecule type" value="Genomic_DNA"/>
</dbReference>
<proteinExistence type="predicted"/>
<gene>
    <name evidence="1" type="ORF">HPB50_019574</name>
</gene>
<sequence length="254" mass="28827">MRNPTQEHDCQPRCKLCGEGHSTADRLCKAKFKTPFIVKQRRWAAKAKEMELSEPPDGNHEGASPLRESRGRSRSRTRSKARSRSKSRPRKGTPTATGPRTRSQSRGRSQPPGSEGQDVRFTQTKVSWSDVAVGRESLRSGNSRSTMVDEQTLGYREEIQLLCQELEKERKQNAELAKRVEELCSALRKTPHQAHEPELPEPMDEAMQEEESPAQSGTKRKVQATKPNEQETVTQEVKRPRPSTKKTDILEEMI</sequence>